<dbReference type="InParanoid" id="A0A0C3DXS0"/>
<dbReference type="HOGENOM" id="CLU_657410_0_0_1"/>
<keyword evidence="4" id="KW-1185">Reference proteome</keyword>
<feature type="domain" description="DUF3835" evidence="2">
    <location>
        <begin position="162"/>
        <end position="234"/>
    </location>
</feature>
<accession>A0A0C3DXS0</accession>
<dbReference type="EMBL" id="KN822023">
    <property type="protein sequence ID" value="KIM65360.1"/>
    <property type="molecule type" value="Genomic_DNA"/>
</dbReference>
<feature type="compositionally biased region" description="Polar residues" evidence="1">
    <location>
        <begin position="115"/>
        <end position="124"/>
    </location>
</feature>
<proteinExistence type="predicted"/>
<protein>
    <recommendedName>
        <fullName evidence="2">DUF3835 domain-containing protein</fullName>
    </recommendedName>
</protein>
<dbReference type="Proteomes" id="UP000053989">
    <property type="component" value="Unassembled WGS sequence"/>
</dbReference>
<gene>
    <name evidence="3" type="ORF">SCLCIDRAFT_1212530</name>
</gene>
<feature type="region of interest" description="Disordered" evidence="1">
    <location>
        <begin position="105"/>
        <end position="175"/>
    </location>
</feature>
<evidence type="ECO:0000313" key="4">
    <source>
        <dbReference type="Proteomes" id="UP000053989"/>
    </source>
</evidence>
<feature type="region of interest" description="Disordered" evidence="1">
    <location>
        <begin position="28"/>
        <end position="53"/>
    </location>
</feature>
<evidence type="ECO:0000259" key="2">
    <source>
        <dbReference type="Pfam" id="PF12927"/>
    </source>
</evidence>
<evidence type="ECO:0000256" key="1">
    <source>
        <dbReference type="SAM" id="MobiDB-lite"/>
    </source>
</evidence>
<feature type="compositionally biased region" description="Basic and acidic residues" evidence="1">
    <location>
        <begin position="138"/>
        <end position="155"/>
    </location>
</feature>
<dbReference type="STRING" id="1036808.A0A0C3DXS0"/>
<reference evidence="3 4" key="1">
    <citation type="submission" date="2014-04" db="EMBL/GenBank/DDBJ databases">
        <authorList>
            <consortium name="DOE Joint Genome Institute"/>
            <person name="Kuo A."/>
            <person name="Kohler A."/>
            <person name="Nagy L.G."/>
            <person name="Floudas D."/>
            <person name="Copeland A."/>
            <person name="Barry K.W."/>
            <person name="Cichocki N."/>
            <person name="Veneault-Fourrey C."/>
            <person name="LaButti K."/>
            <person name="Lindquist E.A."/>
            <person name="Lipzen A."/>
            <person name="Lundell T."/>
            <person name="Morin E."/>
            <person name="Murat C."/>
            <person name="Sun H."/>
            <person name="Tunlid A."/>
            <person name="Henrissat B."/>
            <person name="Grigoriev I.V."/>
            <person name="Hibbett D.S."/>
            <person name="Martin F."/>
            <person name="Nordberg H.P."/>
            <person name="Cantor M.N."/>
            <person name="Hua S.X."/>
        </authorList>
    </citation>
    <scope>NUCLEOTIDE SEQUENCE [LARGE SCALE GENOMIC DNA]</scope>
    <source>
        <strain evidence="3 4">Foug A</strain>
    </source>
</reference>
<feature type="region of interest" description="Disordered" evidence="1">
    <location>
        <begin position="203"/>
        <end position="376"/>
    </location>
</feature>
<feature type="compositionally biased region" description="Polar residues" evidence="1">
    <location>
        <begin position="350"/>
        <end position="362"/>
    </location>
</feature>
<feature type="compositionally biased region" description="Polar residues" evidence="1">
    <location>
        <begin position="315"/>
        <end position="335"/>
    </location>
</feature>
<feature type="compositionally biased region" description="Basic and acidic residues" evidence="1">
    <location>
        <begin position="203"/>
        <end position="213"/>
    </location>
</feature>
<dbReference type="InterPro" id="IPR024325">
    <property type="entry name" value="DUF3835"/>
</dbReference>
<dbReference type="OrthoDB" id="21413at2759"/>
<feature type="compositionally biased region" description="Polar residues" evidence="1">
    <location>
        <begin position="35"/>
        <end position="53"/>
    </location>
</feature>
<feature type="compositionally biased region" description="Polar residues" evidence="1">
    <location>
        <begin position="218"/>
        <end position="227"/>
    </location>
</feature>
<evidence type="ECO:0000313" key="3">
    <source>
        <dbReference type="EMBL" id="KIM65360.1"/>
    </source>
</evidence>
<organism evidence="3 4">
    <name type="scientific">Scleroderma citrinum Foug A</name>
    <dbReference type="NCBI Taxonomy" id="1036808"/>
    <lineage>
        <taxon>Eukaryota</taxon>
        <taxon>Fungi</taxon>
        <taxon>Dikarya</taxon>
        <taxon>Basidiomycota</taxon>
        <taxon>Agaricomycotina</taxon>
        <taxon>Agaricomycetes</taxon>
        <taxon>Agaricomycetidae</taxon>
        <taxon>Boletales</taxon>
        <taxon>Sclerodermatineae</taxon>
        <taxon>Sclerodermataceae</taxon>
        <taxon>Scleroderma</taxon>
    </lineage>
</organism>
<reference evidence="4" key="2">
    <citation type="submission" date="2015-01" db="EMBL/GenBank/DDBJ databases">
        <title>Evolutionary Origins and Diversification of the Mycorrhizal Mutualists.</title>
        <authorList>
            <consortium name="DOE Joint Genome Institute"/>
            <consortium name="Mycorrhizal Genomics Consortium"/>
            <person name="Kohler A."/>
            <person name="Kuo A."/>
            <person name="Nagy L.G."/>
            <person name="Floudas D."/>
            <person name="Copeland A."/>
            <person name="Barry K.W."/>
            <person name="Cichocki N."/>
            <person name="Veneault-Fourrey C."/>
            <person name="LaButti K."/>
            <person name="Lindquist E.A."/>
            <person name="Lipzen A."/>
            <person name="Lundell T."/>
            <person name="Morin E."/>
            <person name="Murat C."/>
            <person name="Riley R."/>
            <person name="Ohm R."/>
            <person name="Sun H."/>
            <person name="Tunlid A."/>
            <person name="Henrissat B."/>
            <person name="Grigoriev I.V."/>
            <person name="Hibbett D.S."/>
            <person name="Martin F."/>
        </authorList>
    </citation>
    <scope>NUCLEOTIDE SEQUENCE [LARGE SCALE GENOMIC DNA]</scope>
    <source>
        <strain evidence="4">Foug A</strain>
    </source>
</reference>
<dbReference type="AlphaFoldDB" id="A0A0C3DXS0"/>
<dbReference type="Pfam" id="PF12927">
    <property type="entry name" value="DUF3835"/>
    <property type="match status" value="1"/>
</dbReference>
<name>A0A0C3DXS0_9AGAM</name>
<sequence>MEEAKSESERLLQAKMLQKKMGKALLEAVGEAGENQASENSTTQKPSKKNVTFSEPVILEPIASAKEEVTSSGQADWGDIVLGRLRSSPRVPLVSTASADKYPMKVQVVERRRPNASTPTSENVADSDDEFPISPVEQSEKLGSEEDHILSRQDTDSIEGETPAEPLDEDFDFDAAQHQRDVAFEYFTKRHAIGQETARVMETCHDSEKESKYPHFTPQDTQKSTVTRFRADRMALAYDKSRPQRPCTSPGSSIVPEARQKSIRNAIRFGKLENDQLLGGPSGESGSDDDETREMTELLKRGAIQNVGPDFHTASLPSHHSSQDPSMAANQQSSRFEILQGDMGAEANLPRQTRTPPKSVISSVVERRPPLSNLQK</sequence>